<dbReference type="AlphaFoldDB" id="F0RM79"/>
<evidence type="ECO:0000256" key="5">
    <source>
        <dbReference type="ARBA" id="ARBA00023136"/>
    </source>
</evidence>
<evidence type="ECO:0000256" key="3">
    <source>
        <dbReference type="ARBA" id="ARBA00022692"/>
    </source>
</evidence>
<evidence type="ECO:0000313" key="9">
    <source>
        <dbReference type="EMBL" id="ADY25999.1"/>
    </source>
</evidence>
<dbReference type="RefSeq" id="WP_013614608.1">
    <property type="nucleotide sequence ID" value="NC_015161.1"/>
</dbReference>
<dbReference type="EMBL" id="CP002536">
    <property type="protein sequence ID" value="ADY25999.1"/>
    <property type="molecule type" value="Genomic_DNA"/>
</dbReference>
<feature type="region of interest" description="Disordered" evidence="6">
    <location>
        <begin position="304"/>
        <end position="326"/>
    </location>
</feature>
<dbReference type="GO" id="GO:0005886">
    <property type="term" value="C:plasma membrane"/>
    <property type="evidence" value="ECO:0007669"/>
    <property type="project" value="UniProtKB-SubCell"/>
</dbReference>
<feature type="transmembrane region" description="Helical" evidence="7">
    <location>
        <begin position="177"/>
        <end position="196"/>
    </location>
</feature>
<dbReference type="Pfam" id="PF00892">
    <property type="entry name" value="EamA"/>
    <property type="match status" value="1"/>
</dbReference>
<reference evidence="10" key="1">
    <citation type="submission" date="2011-02" db="EMBL/GenBank/DDBJ databases">
        <title>The complete sequence of chromosome of Deinococcus proteolyticus DSM 20540.</title>
        <authorList>
            <consortium name="US DOE Joint Genome Institute (JGI-PGF)"/>
            <person name="Lucas S."/>
            <person name="Copeland A."/>
            <person name="Lapidus A."/>
            <person name="Bruce D."/>
            <person name="Goodwin L."/>
            <person name="Pitluck S."/>
            <person name="Kyrpides N."/>
            <person name="Mavromatis K."/>
            <person name="Pagani I."/>
            <person name="Ivanova N."/>
            <person name="Ovchinnikova G."/>
            <person name="Zeytun A."/>
            <person name="Detter J.C."/>
            <person name="Han C."/>
            <person name="Land M."/>
            <person name="Hauser L."/>
            <person name="Markowitz V."/>
            <person name="Cheng J.-F."/>
            <person name="Hugenholtz P."/>
            <person name="Woyke T."/>
            <person name="Wu D."/>
            <person name="Pukall R."/>
            <person name="Steenblock K."/>
            <person name="Brambilla E."/>
            <person name="Klenk H.-P."/>
            <person name="Eisen J.A."/>
        </authorList>
    </citation>
    <scope>NUCLEOTIDE SEQUENCE [LARGE SCALE GENOMIC DNA]</scope>
    <source>
        <strain evidence="10">ATCC 35074 / DSM 20540 / JCM 6276 / NBRC 101906 / NCIMB 13154 / VKM Ac-1939 / CCM 2703 / MRP</strain>
    </source>
</reference>
<dbReference type="STRING" id="693977.Deipr_0843"/>
<keyword evidence="2" id="KW-1003">Cell membrane</keyword>
<feature type="transmembrane region" description="Helical" evidence="7">
    <location>
        <begin position="95"/>
        <end position="113"/>
    </location>
</feature>
<evidence type="ECO:0000259" key="8">
    <source>
        <dbReference type="Pfam" id="PF00892"/>
    </source>
</evidence>
<feature type="transmembrane region" description="Helical" evidence="7">
    <location>
        <begin position="69"/>
        <end position="89"/>
    </location>
</feature>
<evidence type="ECO:0000256" key="1">
    <source>
        <dbReference type="ARBA" id="ARBA00004651"/>
    </source>
</evidence>
<dbReference type="PANTHER" id="PTHR42920:SF5">
    <property type="entry name" value="EAMA DOMAIN-CONTAINING PROTEIN"/>
    <property type="match status" value="1"/>
</dbReference>
<feature type="domain" description="EamA" evidence="8">
    <location>
        <begin position="148"/>
        <end position="279"/>
    </location>
</feature>
<evidence type="ECO:0000313" key="10">
    <source>
        <dbReference type="Proteomes" id="UP000007718"/>
    </source>
</evidence>
<feature type="transmembrane region" description="Helical" evidence="7">
    <location>
        <begin position="202"/>
        <end position="225"/>
    </location>
</feature>
<proteinExistence type="predicted"/>
<sequence>MTPPAPPRFPPLLMLLAGMLTIQGGAAIAKGLFAQVGPMGTSGLRVVLAAVLLTALFRPNWRAITPAQWRLIVPYGLALGLMNLAFYAALSRLPLGVAVTIEFTGPLVLSLLLSRRPADFLWVLLAAAGIGLMAPRGELSAGGLDPVGVGFALLAGTFWALYILAGSRVSRELSGTLSVTAGMWVAAAVTLPFALAGAGAALLAPSVLLAGLGVALLSSAVPYTLEMQAMKFIPAKVFGVLSSLEPAIAAVAGLLLLNESLTPVQWLALIAVMVASAGMTLTNQSREEPEESANTLRWKRRRWQSLRGKRAARQESAGSRDGNDAK</sequence>
<evidence type="ECO:0000256" key="7">
    <source>
        <dbReference type="SAM" id="Phobius"/>
    </source>
</evidence>
<dbReference type="PANTHER" id="PTHR42920">
    <property type="entry name" value="OS03G0707200 PROTEIN-RELATED"/>
    <property type="match status" value="1"/>
</dbReference>
<reference evidence="9 10" key="2">
    <citation type="journal article" date="2012" name="Stand. Genomic Sci.">
        <title>Complete genome sequence of the orange-red pigmented, radioresistant Deinococcus proteolyticus type strain (MRP(T)).</title>
        <authorList>
            <person name="Copeland A."/>
            <person name="Zeytun A."/>
            <person name="Yassawong M."/>
            <person name="Nolan M."/>
            <person name="Lucas S."/>
            <person name="Hammon N."/>
            <person name="Deshpande S."/>
            <person name="Cheng J.F."/>
            <person name="Han C."/>
            <person name="Tapia R."/>
            <person name="Goodwin L.A."/>
            <person name="Pitluck S."/>
            <person name="Mavromatis K."/>
            <person name="Liolios K."/>
            <person name="Pagani I."/>
            <person name="Ivanova N."/>
            <person name="Mikhailova N."/>
            <person name="Pati A."/>
            <person name="Chen A."/>
            <person name="Palaniappan K."/>
            <person name="Land M."/>
            <person name="Hauser L."/>
            <person name="Jeffries C.D."/>
            <person name="Brambilla E.M."/>
            <person name="Rohde M."/>
            <person name="Sikorski J."/>
            <person name="Pukall R."/>
            <person name="Goker M."/>
            <person name="Detter J.C."/>
            <person name="Woyke T."/>
            <person name="Bristow J."/>
            <person name="Eisen J.A."/>
            <person name="Markowitz V."/>
            <person name="Hugenholtz P."/>
            <person name="Kyrpides N.C."/>
            <person name="Klenk H.P."/>
            <person name="Lapidus A."/>
        </authorList>
    </citation>
    <scope>NUCLEOTIDE SEQUENCE [LARGE SCALE GENOMIC DNA]</scope>
    <source>
        <strain evidence="10">ATCC 35074 / DSM 20540 / JCM 6276 / NBRC 101906 / NCIMB 13154 / VKM Ac-1939 / CCM 2703 / MRP</strain>
    </source>
</reference>
<evidence type="ECO:0000256" key="2">
    <source>
        <dbReference type="ARBA" id="ARBA00022475"/>
    </source>
</evidence>
<dbReference type="InterPro" id="IPR037185">
    <property type="entry name" value="EmrE-like"/>
</dbReference>
<dbReference type="InterPro" id="IPR000620">
    <property type="entry name" value="EamA_dom"/>
</dbReference>
<dbReference type="HOGENOM" id="CLU_057295_0_1_0"/>
<dbReference type="SUPFAM" id="SSF103481">
    <property type="entry name" value="Multidrug resistance efflux transporter EmrE"/>
    <property type="match status" value="2"/>
</dbReference>
<dbReference type="InterPro" id="IPR051258">
    <property type="entry name" value="Diverse_Substrate_Transporter"/>
</dbReference>
<keyword evidence="3 7" id="KW-0812">Transmembrane</keyword>
<organism evidence="9 10">
    <name type="scientific">Deinococcus proteolyticus (strain ATCC 35074 / DSM 20540 / JCM 6276 / NBRC 101906 / NCIMB 13154 / VKM Ac-1939 / CCM 2703 / MRP)</name>
    <dbReference type="NCBI Taxonomy" id="693977"/>
    <lineage>
        <taxon>Bacteria</taxon>
        <taxon>Thermotogati</taxon>
        <taxon>Deinococcota</taxon>
        <taxon>Deinococci</taxon>
        <taxon>Deinococcales</taxon>
        <taxon>Deinococcaceae</taxon>
        <taxon>Deinococcus</taxon>
    </lineage>
</organism>
<dbReference type="eggNOG" id="COG5006">
    <property type="taxonomic scope" value="Bacteria"/>
</dbReference>
<keyword evidence="4 7" id="KW-1133">Transmembrane helix</keyword>
<dbReference type="KEGG" id="dpt:Deipr_0843"/>
<dbReference type="Proteomes" id="UP000007718">
    <property type="component" value="Chromosome"/>
</dbReference>
<evidence type="ECO:0000256" key="6">
    <source>
        <dbReference type="SAM" id="MobiDB-lite"/>
    </source>
</evidence>
<evidence type="ECO:0000256" key="4">
    <source>
        <dbReference type="ARBA" id="ARBA00022989"/>
    </source>
</evidence>
<comment type="subcellular location">
    <subcellularLocation>
        <location evidence="1">Cell membrane</location>
        <topology evidence="1">Multi-pass membrane protein</topology>
    </subcellularLocation>
</comment>
<feature type="transmembrane region" description="Helical" evidence="7">
    <location>
        <begin position="120"/>
        <end position="135"/>
    </location>
</feature>
<name>F0RM79_DEIPM</name>
<accession>F0RM79</accession>
<keyword evidence="10" id="KW-1185">Reference proteome</keyword>
<gene>
    <name evidence="9" type="ordered locus">Deipr_0843</name>
</gene>
<keyword evidence="5 7" id="KW-0472">Membrane</keyword>
<feature type="transmembrane region" description="Helical" evidence="7">
    <location>
        <begin position="147"/>
        <end position="165"/>
    </location>
</feature>
<feature type="transmembrane region" description="Helical" evidence="7">
    <location>
        <begin position="39"/>
        <end position="57"/>
    </location>
</feature>
<protein>
    <recommendedName>
        <fullName evidence="8">EamA domain-containing protein</fullName>
    </recommendedName>
</protein>